<feature type="region of interest" description="Disordered" evidence="1">
    <location>
        <begin position="222"/>
        <end position="248"/>
    </location>
</feature>
<name>A0A1J5QR76_9ZZZZ</name>
<comment type="caution">
    <text evidence="2">The sequence shown here is derived from an EMBL/GenBank/DDBJ whole genome shotgun (WGS) entry which is preliminary data.</text>
</comment>
<dbReference type="Pfam" id="PF13835">
    <property type="entry name" value="DUF4194"/>
    <property type="match status" value="1"/>
</dbReference>
<sequence length="248" mass="27753">MNSSIDRAEPGGPEAGDEHAVTAENEAKAIFLGDTGTLPIDTRRVLVQLLLGPSVDARRQSKLWPVLLRDESVIRSRMHDLFLDLVIDHEQQVAFTRQVTSDDIDVPILLRKASLTFLETTLLLFLRQRLTQADAQGERAVVSLSEMREHMSVFERDANPDHARFERQVSNAVEKAKKLSLVQRIRGSDERYEVSPTLKLLFSAEEIQGLTRSYARLMRAPSAVDVGDDPPPLDDDLDDGDAEGEELL</sequence>
<organism evidence="2">
    <name type="scientific">mine drainage metagenome</name>
    <dbReference type="NCBI Taxonomy" id="410659"/>
    <lineage>
        <taxon>unclassified sequences</taxon>
        <taxon>metagenomes</taxon>
        <taxon>ecological metagenomes</taxon>
    </lineage>
</organism>
<feature type="compositionally biased region" description="Acidic residues" evidence="1">
    <location>
        <begin position="226"/>
        <end position="248"/>
    </location>
</feature>
<accession>A0A1J5QR76</accession>
<dbReference type="EMBL" id="MLJW01000514">
    <property type="protein sequence ID" value="OIQ85882.1"/>
    <property type="molecule type" value="Genomic_DNA"/>
</dbReference>
<gene>
    <name evidence="2" type="ORF">GALL_322750</name>
</gene>
<protein>
    <recommendedName>
        <fullName evidence="3">DUF4194 domain-containing protein</fullName>
    </recommendedName>
</protein>
<evidence type="ECO:0008006" key="3">
    <source>
        <dbReference type="Google" id="ProtNLM"/>
    </source>
</evidence>
<dbReference type="InterPro" id="IPR025449">
    <property type="entry name" value="JetB"/>
</dbReference>
<evidence type="ECO:0000256" key="1">
    <source>
        <dbReference type="SAM" id="MobiDB-lite"/>
    </source>
</evidence>
<proteinExistence type="predicted"/>
<evidence type="ECO:0000313" key="2">
    <source>
        <dbReference type="EMBL" id="OIQ85882.1"/>
    </source>
</evidence>
<reference evidence="2" key="1">
    <citation type="submission" date="2016-10" db="EMBL/GenBank/DDBJ databases">
        <title>Sequence of Gallionella enrichment culture.</title>
        <authorList>
            <person name="Poehlein A."/>
            <person name="Muehling M."/>
            <person name="Daniel R."/>
        </authorList>
    </citation>
    <scope>NUCLEOTIDE SEQUENCE</scope>
</reference>
<dbReference type="AlphaFoldDB" id="A0A1J5QR76"/>